<evidence type="ECO:0000313" key="1">
    <source>
        <dbReference type="EMBL" id="MPL90939.1"/>
    </source>
</evidence>
<protein>
    <submittedName>
        <fullName evidence="1">Uncharacterized protein</fullName>
    </submittedName>
</protein>
<dbReference type="AlphaFoldDB" id="A0A644VHS5"/>
<reference evidence="1" key="1">
    <citation type="submission" date="2019-08" db="EMBL/GenBank/DDBJ databases">
        <authorList>
            <person name="Kucharzyk K."/>
            <person name="Murdoch R.W."/>
            <person name="Higgins S."/>
            <person name="Loffler F."/>
        </authorList>
    </citation>
    <scope>NUCLEOTIDE SEQUENCE</scope>
</reference>
<sequence>MDPKVKRRYNLTYKAKKAGAQVDGRKLQVIIAFEDFAYLIKNRFAIALINEYNFEIKQDRQLRLNFK</sequence>
<proteinExistence type="predicted"/>
<name>A0A644VHS5_9ZZZZ</name>
<accession>A0A644VHS5</accession>
<gene>
    <name evidence="1" type="ORF">SDC9_36997</name>
</gene>
<dbReference type="EMBL" id="VSSQ01000316">
    <property type="protein sequence ID" value="MPL90939.1"/>
    <property type="molecule type" value="Genomic_DNA"/>
</dbReference>
<organism evidence="1">
    <name type="scientific">bioreactor metagenome</name>
    <dbReference type="NCBI Taxonomy" id="1076179"/>
    <lineage>
        <taxon>unclassified sequences</taxon>
        <taxon>metagenomes</taxon>
        <taxon>ecological metagenomes</taxon>
    </lineage>
</organism>
<comment type="caution">
    <text evidence="1">The sequence shown here is derived from an EMBL/GenBank/DDBJ whole genome shotgun (WGS) entry which is preliminary data.</text>
</comment>